<dbReference type="GO" id="GO:0006352">
    <property type="term" value="P:DNA-templated transcription initiation"/>
    <property type="evidence" value="ECO:0007669"/>
    <property type="project" value="InterPro"/>
</dbReference>
<dbReference type="InterPro" id="IPR014327">
    <property type="entry name" value="RNA_pol_sigma70_bacteroid"/>
</dbReference>
<name>A0A1K1QT17_9BACT</name>
<keyword evidence="2" id="KW-0805">Transcription regulation</keyword>
<sequence>MESKINNDQILATRLKNGDHSAFEELYATYHQLLYSVAFKYLKSEAAAEDAVHETFVRLWTHRDGLDPIQGVRNYLFKTLKFHILNLIRNNKRMLVKNYEISYNAGEIHQETESAIIFNDYKKAVDIAINSLSAQKKHIFKMKSELGLSNEEVAQRLGLSINTVKFQYSQASKTLKSVLKLLFTFAVIVYKLFFR</sequence>
<dbReference type="OrthoDB" id="799938at2"/>
<dbReference type="InterPro" id="IPR007627">
    <property type="entry name" value="RNA_pol_sigma70_r2"/>
</dbReference>
<evidence type="ECO:0000313" key="10">
    <source>
        <dbReference type="Proteomes" id="UP001326715"/>
    </source>
</evidence>
<feature type="domain" description="RNA polymerase sigma factor 70 region 4 type 2" evidence="6">
    <location>
        <begin position="128"/>
        <end position="175"/>
    </location>
</feature>
<comment type="similarity">
    <text evidence="1">Belongs to the sigma-70 factor family. ECF subfamily.</text>
</comment>
<dbReference type="SUPFAM" id="SSF88946">
    <property type="entry name" value="Sigma2 domain of RNA polymerase sigma factors"/>
    <property type="match status" value="1"/>
</dbReference>
<evidence type="ECO:0000313" key="8">
    <source>
        <dbReference type="EMBL" id="WQG92558.1"/>
    </source>
</evidence>
<evidence type="ECO:0000256" key="4">
    <source>
        <dbReference type="ARBA" id="ARBA00023163"/>
    </source>
</evidence>
<gene>
    <name evidence="7" type="ORF">SAMN05661012_03006</name>
    <name evidence="8" type="ORF">SR876_13660</name>
</gene>
<evidence type="ECO:0000259" key="6">
    <source>
        <dbReference type="Pfam" id="PF08281"/>
    </source>
</evidence>
<dbReference type="Gene3D" id="1.10.1740.10">
    <property type="match status" value="1"/>
</dbReference>
<dbReference type="AlphaFoldDB" id="A0A1K1QT17"/>
<reference evidence="7 9" key="1">
    <citation type="submission" date="2016-11" db="EMBL/GenBank/DDBJ databases">
        <authorList>
            <person name="Jaros S."/>
            <person name="Januszkiewicz K."/>
            <person name="Wedrychowicz H."/>
        </authorList>
    </citation>
    <scope>NUCLEOTIDE SEQUENCE [LARGE SCALE GENOMIC DNA]</scope>
    <source>
        <strain evidence="7 9">DSM 784</strain>
    </source>
</reference>
<organism evidence="7 9">
    <name type="scientific">Chitinophaga sancti</name>
    <dbReference type="NCBI Taxonomy" id="1004"/>
    <lineage>
        <taxon>Bacteria</taxon>
        <taxon>Pseudomonadati</taxon>
        <taxon>Bacteroidota</taxon>
        <taxon>Chitinophagia</taxon>
        <taxon>Chitinophagales</taxon>
        <taxon>Chitinophagaceae</taxon>
        <taxon>Chitinophaga</taxon>
    </lineage>
</organism>
<dbReference type="Gene3D" id="1.10.10.10">
    <property type="entry name" value="Winged helix-like DNA-binding domain superfamily/Winged helix DNA-binding domain"/>
    <property type="match status" value="1"/>
</dbReference>
<dbReference type="EMBL" id="CP140154">
    <property type="protein sequence ID" value="WQG92558.1"/>
    <property type="molecule type" value="Genomic_DNA"/>
</dbReference>
<keyword evidence="4" id="KW-0804">Transcription</keyword>
<dbReference type="GO" id="GO:0003677">
    <property type="term" value="F:DNA binding"/>
    <property type="evidence" value="ECO:0007669"/>
    <property type="project" value="InterPro"/>
</dbReference>
<dbReference type="NCBIfam" id="TIGR02937">
    <property type="entry name" value="sigma70-ECF"/>
    <property type="match status" value="1"/>
</dbReference>
<evidence type="ECO:0000313" key="7">
    <source>
        <dbReference type="EMBL" id="SFW62825.1"/>
    </source>
</evidence>
<dbReference type="InterPro" id="IPR039425">
    <property type="entry name" value="RNA_pol_sigma-70-like"/>
</dbReference>
<evidence type="ECO:0000256" key="3">
    <source>
        <dbReference type="ARBA" id="ARBA00023082"/>
    </source>
</evidence>
<dbReference type="InterPro" id="IPR013249">
    <property type="entry name" value="RNA_pol_sigma70_r4_t2"/>
</dbReference>
<evidence type="ECO:0000313" key="9">
    <source>
        <dbReference type="Proteomes" id="UP000183788"/>
    </source>
</evidence>
<dbReference type="Pfam" id="PF04542">
    <property type="entry name" value="Sigma70_r2"/>
    <property type="match status" value="1"/>
</dbReference>
<protein>
    <submittedName>
        <fullName evidence="7 8">RNA polymerase sigma-70 factor</fullName>
    </submittedName>
</protein>
<dbReference type="SUPFAM" id="SSF88659">
    <property type="entry name" value="Sigma3 and sigma4 domains of RNA polymerase sigma factors"/>
    <property type="match status" value="1"/>
</dbReference>
<dbReference type="STRING" id="1004.SAMN05661012_03006"/>
<evidence type="ECO:0000259" key="5">
    <source>
        <dbReference type="Pfam" id="PF04542"/>
    </source>
</evidence>
<accession>A0A1K1QT17</accession>
<dbReference type="GO" id="GO:0016987">
    <property type="term" value="F:sigma factor activity"/>
    <property type="evidence" value="ECO:0007669"/>
    <property type="project" value="UniProtKB-KW"/>
</dbReference>
<dbReference type="PANTHER" id="PTHR43133">
    <property type="entry name" value="RNA POLYMERASE ECF-TYPE SIGMA FACTO"/>
    <property type="match status" value="1"/>
</dbReference>
<dbReference type="InterPro" id="IPR036388">
    <property type="entry name" value="WH-like_DNA-bd_sf"/>
</dbReference>
<dbReference type="Proteomes" id="UP001326715">
    <property type="component" value="Chromosome"/>
</dbReference>
<dbReference type="PANTHER" id="PTHR43133:SF46">
    <property type="entry name" value="RNA POLYMERASE SIGMA-70 FACTOR ECF SUBFAMILY"/>
    <property type="match status" value="1"/>
</dbReference>
<evidence type="ECO:0000256" key="1">
    <source>
        <dbReference type="ARBA" id="ARBA00010641"/>
    </source>
</evidence>
<dbReference type="InterPro" id="IPR013325">
    <property type="entry name" value="RNA_pol_sigma_r2"/>
</dbReference>
<dbReference type="InterPro" id="IPR014284">
    <property type="entry name" value="RNA_pol_sigma-70_dom"/>
</dbReference>
<dbReference type="EMBL" id="FPIZ01000009">
    <property type="protein sequence ID" value="SFW62825.1"/>
    <property type="molecule type" value="Genomic_DNA"/>
</dbReference>
<feature type="domain" description="RNA polymerase sigma-70 region 2" evidence="5">
    <location>
        <begin position="26"/>
        <end position="93"/>
    </location>
</feature>
<evidence type="ECO:0000256" key="2">
    <source>
        <dbReference type="ARBA" id="ARBA00023015"/>
    </source>
</evidence>
<keyword evidence="3" id="KW-0731">Sigma factor</keyword>
<dbReference type="RefSeq" id="WP_072361645.1">
    <property type="nucleotide sequence ID" value="NZ_CBHWAX010000227.1"/>
</dbReference>
<reference evidence="8 10" key="2">
    <citation type="submission" date="2023-11" db="EMBL/GenBank/DDBJ databases">
        <title>MicrobeMod: A computational toolkit for identifying prokaryotic methylation and restriction-modification with nanopore sequencing.</title>
        <authorList>
            <person name="Crits-Christoph A."/>
            <person name="Kang S.C."/>
            <person name="Lee H."/>
            <person name="Ostrov N."/>
        </authorList>
    </citation>
    <scope>NUCLEOTIDE SEQUENCE [LARGE SCALE GENOMIC DNA]</scope>
    <source>
        <strain evidence="8 10">ATCC 23090</strain>
    </source>
</reference>
<proteinExistence type="inferred from homology"/>
<keyword evidence="10" id="KW-1185">Reference proteome</keyword>
<dbReference type="NCBIfam" id="TIGR02985">
    <property type="entry name" value="Sig70_bacteroi1"/>
    <property type="match status" value="1"/>
</dbReference>
<dbReference type="Proteomes" id="UP000183788">
    <property type="component" value="Unassembled WGS sequence"/>
</dbReference>
<dbReference type="Pfam" id="PF08281">
    <property type="entry name" value="Sigma70_r4_2"/>
    <property type="match status" value="1"/>
</dbReference>
<dbReference type="InterPro" id="IPR013324">
    <property type="entry name" value="RNA_pol_sigma_r3/r4-like"/>
</dbReference>